<dbReference type="Proteomes" id="UP000237105">
    <property type="component" value="Unassembled WGS sequence"/>
</dbReference>
<dbReference type="OrthoDB" id="4771285at2759"/>
<gene>
    <name evidence="1" type="ORF">PanWU01x14_233100</name>
</gene>
<evidence type="ECO:0000313" key="2">
    <source>
        <dbReference type="Proteomes" id="UP000237105"/>
    </source>
</evidence>
<dbReference type="AlphaFoldDB" id="A0A2P5BJS8"/>
<comment type="caution">
    <text evidence="1">The sequence shown here is derived from an EMBL/GenBank/DDBJ whole genome shotgun (WGS) entry which is preliminary data.</text>
</comment>
<dbReference type="EMBL" id="JXTB01000268">
    <property type="protein sequence ID" value="PON49044.1"/>
    <property type="molecule type" value="Genomic_DNA"/>
</dbReference>
<sequence length="83" mass="9545">MFESVRGLAMKWISPVLIWRDSCPHQLLWWCQLQLLREPLAEQALRETIEACDGVLSLDSAKTKLADLVETTRRIGLVTFSFL</sequence>
<proteinExistence type="predicted"/>
<organism evidence="1 2">
    <name type="scientific">Parasponia andersonii</name>
    <name type="common">Sponia andersonii</name>
    <dbReference type="NCBI Taxonomy" id="3476"/>
    <lineage>
        <taxon>Eukaryota</taxon>
        <taxon>Viridiplantae</taxon>
        <taxon>Streptophyta</taxon>
        <taxon>Embryophyta</taxon>
        <taxon>Tracheophyta</taxon>
        <taxon>Spermatophyta</taxon>
        <taxon>Magnoliopsida</taxon>
        <taxon>eudicotyledons</taxon>
        <taxon>Gunneridae</taxon>
        <taxon>Pentapetalae</taxon>
        <taxon>rosids</taxon>
        <taxon>fabids</taxon>
        <taxon>Rosales</taxon>
        <taxon>Cannabaceae</taxon>
        <taxon>Parasponia</taxon>
    </lineage>
</organism>
<accession>A0A2P5BJS8</accession>
<protein>
    <submittedName>
        <fullName evidence="1">Uncharacterized protein</fullName>
    </submittedName>
</protein>
<keyword evidence="2" id="KW-1185">Reference proteome</keyword>
<reference evidence="2" key="1">
    <citation type="submission" date="2016-06" db="EMBL/GenBank/DDBJ databases">
        <title>Parallel loss of symbiosis genes in relatives of nitrogen-fixing non-legume Parasponia.</title>
        <authorList>
            <person name="Van Velzen R."/>
            <person name="Holmer R."/>
            <person name="Bu F."/>
            <person name="Rutten L."/>
            <person name="Van Zeijl A."/>
            <person name="Liu W."/>
            <person name="Santuari L."/>
            <person name="Cao Q."/>
            <person name="Sharma T."/>
            <person name="Shen D."/>
            <person name="Roswanjaya Y."/>
            <person name="Wardhani T."/>
            <person name="Kalhor M.S."/>
            <person name="Jansen J."/>
            <person name="Van den Hoogen J."/>
            <person name="Gungor B."/>
            <person name="Hartog M."/>
            <person name="Hontelez J."/>
            <person name="Verver J."/>
            <person name="Yang W.-C."/>
            <person name="Schijlen E."/>
            <person name="Repin R."/>
            <person name="Schilthuizen M."/>
            <person name="Schranz E."/>
            <person name="Heidstra R."/>
            <person name="Miyata K."/>
            <person name="Fedorova E."/>
            <person name="Kohlen W."/>
            <person name="Bisseling T."/>
            <person name="Smit S."/>
            <person name="Geurts R."/>
        </authorList>
    </citation>
    <scope>NUCLEOTIDE SEQUENCE [LARGE SCALE GENOMIC DNA]</scope>
    <source>
        <strain evidence="2">cv. WU1-14</strain>
    </source>
</reference>
<name>A0A2P5BJS8_PARAD</name>
<evidence type="ECO:0000313" key="1">
    <source>
        <dbReference type="EMBL" id="PON49044.1"/>
    </source>
</evidence>